<evidence type="ECO:0000313" key="2">
    <source>
        <dbReference type="Proteomes" id="UP000249610"/>
    </source>
</evidence>
<protein>
    <recommendedName>
        <fullName evidence="3">Lipoprotein</fullName>
    </recommendedName>
</protein>
<proteinExistence type="predicted"/>
<dbReference type="EMBL" id="QLLK01000022">
    <property type="protein sequence ID" value="RAI83750.1"/>
    <property type="molecule type" value="Genomic_DNA"/>
</dbReference>
<comment type="caution">
    <text evidence="1">The sequence shown here is derived from an EMBL/GenBank/DDBJ whole genome shotgun (WGS) entry which is preliminary data.</text>
</comment>
<gene>
    <name evidence="1" type="ORF">LV83_04227</name>
</gene>
<keyword evidence="2" id="KW-1185">Reference proteome</keyword>
<dbReference type="PROSITE" id="PS51257">
    <property type="entry name" value="PROKAR_LIPOPROTEIN"/>
    <property type="match status" value="1"/>
</dbReference>
<accession>A0A327NUT5</accession>
<evidence type="ECO:0008006" key="3">
    <source>
        <dbReference type="Google" id="ProtNLM"/>
    </source>
</evidence>
<reference evidence="1 2" key="1">
    <citation type="submission" date="2018-06" db="EMBL/GenBank/DDBJ databases">
        <title>Genomic Encyclopedia of Archaeal and Bacterial Type Strains, Phase II (KMG-II): from individual species to whole genera.</title>
        <authorList>
            <person name="Goeker M."/>
        </authorList>
    </citation>
    <scope>NUCLEOTIDE SEQUENCE [LARGE SCALE GENOMIC DNA]</scope>
    <source>
        <strain evidence="1 2">DSM 23446</strain>
    </source>
</reference>
<dbReference type="AlphaFoldDB" id="A0A327NUT5"/>
<name>A0A327NUT5_9BACT</name>
<dbReference type="Proteomes" id="UP000249610">
    <property type="component" value="Unassembled WGS sequence"/>
</dbReference>
<dbReference type="OrthoDB" id="9921619at2"/>
<evidence type="ECO:0000313" key="1">
    <source>
        <dbReference type="EMBL" id="RAI83750.1"/>
    </source>
</evidence>
<organism evidence="1 2">
    <name type="scientific">Algoriphagus yeomjeoni</name>
    <dbReference type="NCBI Taxonomy" id="291403"/>
    <lineage>
        <taxon>Bacteria</taxon>
        <taxon>Pseudomonadati</taxon>
        <taxon>Bacteroidota</taxon>
        <taxon>Cytophagia</taxon>
        <taxon>Cytophagales</taxon>
        <taxon>Cyclobacteriaceae</taxon>
        <taxon>Algoriphagus</taxon>
    </lineage>
</organism>
<sequence>MKYKFIFLSSFLILLFSCEKKEKQTIVGWKIIEDYPEEHLVIVDTLGSSPYNNSTLEFKLEIDSMLKAKGEKFLNDRQEFFLGEFEISLLGNSTFNLSGQELNFSKISIYHNDWPWNQIYFYSPDYGIVSEFHSHSRRKNMLVFMIIKNDTVYKLGEQLLEYFENDSILNSIPPMPIEPSEILEVIE</sequence>
<dbReference type="RefSeq" id="WP_146613773.1">
    <property type="nucleotide sequence ID" value="NZ_QLLK01000022.1"/>
</dbReference>